<dbReference type="PANTHER" id="PTHR44757">
    <property type="entry name" value="DIGUANYLATE CYCLASE DGCP"/>
    <property type="match status" value="1"/>
</dbReference>
<dbReference type="PROSITE" id="PS50887">
    <property type="entry name" value="GGDEF"/>
    <property type="match status" value="1"/>
</dbReference>
<dbReference type="InterPro" id="IPR000160">
    <property type="entry name" value="GGDEF_dom"/>
</dbReference>
<keyword evidence="1" id="KW-1133">Transmembrane helix</keyword>
<dbReference type="NCBIfam" id="TIGR00254">
    <property type="entry name" value="GGDEF"/>
    <property type="match status" value="1"/>
</dbReference>
<dbReference type="RefSeq" id="WP_268883050.1">
    <property type="nucleotide sequence ID" value="NZ_CP114029.1"/>
</dbReference>
<dbReference type="InterPro" id="IPR052155">
    <property type="entry name" value="Biofilm_reg_signaling"/>
</dbReference>
<dbReference type="PANTHER" id="PTHR44757:SF2">
    <property type="entry name" value="BIOFILM ARCHITECTURE MAINTENANCE PROTEIN MBAA"/>
    <property type="match status" value="1"/>
</dbReference>
<evidence type="ECO:0000259" key="3">
    <source>
        <dbReference type="PROSITE" id="PS50887"/>
    </source>
</evidence>
<dbReference type="InterPro" id="IPR043128">
    <property type="entry name" value="Rev_trsase/Diguanyl_cyclase"/>
</dbReference>
<evidence type="ECO:0000256" key="1">
    <source>
        <dbReference type="SAM" id="Phobius"/>
    </source>
</evidence>
<dbReference type="Pfam" id="PF00990">
    <property type="entry name" value="GGDEF"/>
    <property type="match status" value="1"/>
</dbReference>
<feature type="domain" description="GGDEF" evidence="3">
    <location>
        <begin position="251"/>
        <end position="384"/>
    </location>
</feature>
<dbReference type="Gene3D" id="3.30.70.270">
    <property type="match status" value="1"/>
</dbReference>
<dbReference type="CDD" id="cd01949">
    <property type="entry name" value="GGDEF"/>
    <property type="match status" value="1"/>
</dbReference>
<organism evidence="4 5">
    <name type="scientific">Jiella pelagia</name>
    <dbReference type="NCBI Taxonomy" id="2986949"/>
    <lineage>
        <taxon>Bacteria</taxon>
        <taxon>Pseudomonadati</taxon>
        <taxon>Pseudomonadota</taxon>
        <taxon>Alphaproteobacteria</taxon>
        <taxon>Hyphomicrobiales</taxon>
        <taxon>Aurantimonadaceae</taxon>
        <taxon>Jiella</taxon>
    </lineage>
</organism>
<accession>A0ABY7C672</accession>
<evidence type="ECO:0000313" key="4">
    <source>
        <dbReference type="EMBL" id="WAP70549.1"/>
    </source>
</evidence>
<dbReference type="CDD" id="cd01948">
    <property type="entry name" value="EAL"/>
    <property type="match status" value="1"/>
</dbReference>
<dbReference type="InterPro" id="IPR001633">
    <property type="entry name" value="EAL_dom"/>
</dbReference>
<dbReference type="SUPFAM" id="SSF55073">
    <property type="entry name" value="Nucleotide cyclase"/>
    <property type="match status" value="1"/>
</dbReference>
<feature type="domain" description="EAL" evidence="2">
    <location>
        <begin position="393"/>
        <end position="644"/>
    </location>
</feature>
<keyword evidence="5" id="KW-1185">Reference proteome</keyword>
<dbReference type="SUPFAM" id="SSF141868">
    <property type="entry name" value="EAL domain-like"/>
    <property type="match status" value="1"/>
</dbReference>
<dbReference type="InterPro" id="IPR029787">
    <property type="entry name" value="Nucleotide_cyclase"/>
</dbReference>
<dbReference type="SMART" id="SM00052">
    <property type="entry name" value="EAL"/>
    <property type="match status" value="1"/>
</dbReference>
<protein>
    <submittedName>
        <fullName evidence="4">Bifunctional diguanylate cyclase/phosphodiesterase</fullName>
    </submittedName>
</protein>
<gene>
    <name evidence="4" type="ORF">OH818_11220</name>
</gene>
<dbReference type="Pfam" id="PF00563">
    <property type="entry name" value="EAL"/>
    <property type="match status" value="1"/>
</dbReference>
<dbReference type="InterPro" id="IPR035919">
    <property type="entry name" value="EAL_sf"/>
</dbReference>
<proteinExistence type="predicted"/>
<keyword evidence="1" id="KW-0812">Transmembrane</keyword>
<reference evidence="4" key="1">
    <citation type="submission" date="2022-12" db="EMBL/GenBank/DDBJ databases">
        <title>Jiella pelagia sp. nov., isolated from phosphonate enriched culture of Northwest Pacific surface seawater.</title>
        <authorList>
            <person name="Shin D.Y."/>
            <person name="Hwang C.Y."/>
        </authorList>
    </citation>
    <scope>NUCLEOTIDE SEQUENCE</scope>
    <source>
        <strain evidence="4">HL-NP1</strain>
    </source>
</reference>
<dbReference type="EMBL" id="CP114029">
    <property type="protein sequence ID" value="WAP70549.1"/>
    <property type="molecule type" value="Genomic_DNA"/>
</dbReference>
<evidence type="ECO:0000313" key="5">
    <source>
        <dbReference type="Proteomes" id="UP001164020"/>
    </source>
</evidence>
<name>A0ABY7C672_9HYPH</name>
<dbReference type="Proteomes" id="UP001164020">
    <property type="component" value="Chromosome"/>
</dbReference>
<keyword evidence="1" id="KW-0472">Membrane</keyword>
<feature type="transmembrane region" description="Helical" evidence="1">
    <location>
        <begin position="184"/>
        <end position="205"/>
    </location>
</feature>
<sequence>MISLLAKRVFWTNFLGAIAIFGFVAGSVFAIGYEAVGRLVDAEMRIRGQQFADLLLGPGSYADAMFTGISRDPGAETFVRKVADLSSIDGYALFDREGNEMFRSRSERYEWLLRDRPGGVSTGDKLSPSIVSRPGFWQVVYDDGQSNPSVVMPLVRDGRTIGFLSVVADMISERYHYQSTLARTYALIVLIVLCATIVPFILYHLRRRKITEADERIRFLADHDSLTQLLNRRRMQEACDQLLFKIRATREDLAYLYVDLDDLSEINDRCGQARGDEILRIVARRLAASLDDEDLVARIGPDDFAIVRRRVAERGVVRDLAQKLSDAVSEPIEIDGHMIAPKISIGCAFAPEHGRSHSELVKHAEIAHFHHKGDRHGPLVFFEPQMDEVMHRRRHVEAHIKRAVENGGFELFYQPLVRGDDGSLVGFEALLRLRDDKGVLIPPSEFVPIAEARGYIKAIGSWVISEATRQIAEWPEPLFVSVNLSAVQFVDGDLVDIIRRALNAAGIEGWRLEVEVVESLMLERSTAILDQLFALKQLGISIDMDDFGTGYSSLGYLWRFPFDKLKVDQSFMKALENGEPNVKEIVRTIVSLAHQMKMKVTTEGVETEEQARFLASLGCDQLQGYFFGRPLPARETAEKFLVGYRRNDRFGDGARSAAVRRIA</sequence>
<dbReference type="Gene3D" id="3.20.20.450">
    <property type="entry name" value="EAL domain"/>
    <property type="match status" value="1"/>
</dbReference>
<feature type="transmembrane region" description="Helical" evidence="1">
    <location>
        <begin position="14"/>
        <end position="36"/>
    </location>
</feature>
<evidence type="ECO:0000259" key="2">
    <source>
        <dbReference type="PROSITE" id="PS50883"/>
    </source>
</evidence>
<dbReference type="SMART" id="SM00267">
    <property type="entry name" value="GGDEF"/>
    <property type="match status" value="1"/>
</dbReference>
<dbReference type="PROSITE" id="PS50883">
    <property type="entry name" value="EAL"/>
    <property type="match status" value="1"/>
</dbReference>